<protein>
    <recommendedName>
        <fullName evidence="4">Flagellar hook-length control protein FliK</fullName>
    </recommendedName>
</protein>
<dbReference type="KEGG" id="vin:AKJ08_3410"/>
<dbReference type="AlphaFoldDB" id="A0A0K1PHK6"/>
<evidence type="ECO:0000313" key="2">
    <source>
        <dbReference type="EMBL" id="AKU93023.1"/>
    </source>
</evidence>
<dbReference type="RefSeq" id="WP_050727104.1">
    <property type="nucleotide sequence ID" value="NZ_CP012332.1"/>
</dbReference>
<feature type="compositionally biased region" description="Basic and acidic residues" evidence="1">
    <location>
        <begin position="170"/>
        <end position="182"/>
    </location>
</feature>
<feature type="compositionally biased region" description="Basic and acidic residues" evidence="1">
    <location>
        <begin position="387"/>
        <end position="401"/>
    </location>
</feature>
<dbReference type="Proteomes" id="UP000055590">
    <property type="component" value="Chromosome"/>
</dbReference>
<accession>A0A0K1PHK6</accession>
<evidence type="ECO:0008006" key="4">
    <source>
        <dbReference type="Google" id="ProtNLM"/>
    </source>
</evidence>
<feature type="region of interest" description="Disordered" evidence="1">
    <location>
        <begin position="317"/>
        <end position="437"/>
    </location>
</feature>
<feature type="compositionally biased region" description="Basic and acidic residues" evidence="1">
    <location>
        <begin position="100"/>
        <end position="113"/>
    </location>
</feature>
<proteinExistence type="predicted"/>
<feature type="region of interest" description="Disordered" evidence="1">
    <location>
        <begin position="1"/>
        <end position="33"/>
    </location>
</feature>
<feature type="compositionally biased region" description="Basic and acidic residues" evidence="1">
    <location>
        <begin position="135"/>
        <end position="145"/>
    </location>
</feature>
<dbReference type="EMBL" id="CP012332">
    <property type="protein sequence ID" value="AKU93023.1"/>
    <property type="molecule type" value="Genomic_DNA"/>
</dbReference>
<gene>
    <name evidence="2" type="ORF">AKJ08_3410</name>
</gene>
<organism evidence="2 3">
    <name type="scientific">Vulgatibacter incomptus</name>
    <dbReference type="NCBI Taxonomy" id="1391653"/>
    <lineage>
        <taxon>Bacteria</taxon>
        <taxon>Pseudomonadati</taxon>
        <taxon>Myxococcota</taxon>
        <taxon>Myxococcia</taxon>
        <taxon>Myxococcales</taxon>
        <taxon>Cystobacterineae</taxon>
        <taxon>Vulgatibacteraceae</taxon>
        <taxon>Vulgatibacter</taxon>
    </lineage>
</organism>
<feature type="region of interest" description="Disordered" evidence="1">
    <location>
        <begin position="94"/>
        <end position="244"/>
    </location>
</feature>
<feature type="compositionally biased region" description="Low complexity" evidence="1">
    <location>
        <begin position="412"/>
        <end position="421"/>
    </location>
</feature>
<feature type="region of interest" description="Disordered" evidence="1">
    <location>
        <begin position="522"/>
        <end position="564"/>
    </location>
</feature>
<evidence type="ECO:0000313" key="3">
    <source>
        <dbReference type="Proteomes" id="UP000055590"/>
    </source>
</evidence>
<name>A0A0K1PHK6_9BACT</name>
<feature type="compositionally biased region" description="Low complexity" evidence="1">
    <location>
        <begin position="1"/>
        <end position="20"/>
    </location>
</feature>
<feature type="compositionally biased region" description="Basic and acidic residues" evidence="1">
    <location>
        <begin position="323"/>
        <end position="336"/>
    </location>
</feature>
<feature type="compositionally biased region" description="Basic and acidic residues" evidence="1">
    <location>
        <begin position="526"/>
        <end position="550"/>
    </location>
</feature>
<keyword evidence="3" id="KW-1185">Reference proteome</keyword>
<evidence type="ECO:0000256" key="1">
    <source>
        <dbReference type="SAM" id="MobiDB-lite"/>
    </source>
</evidence>
<reference evidence="2 3" key="1">
    <citation type="submission" date="2015-08" db="EMBL/GenBank/DDBJ databases">
        <authorList>
            <person name="Babu N.S."/>
            <person name="Beckwith C.J."/>
            <person name="Beseler K.G."/>
            <person name="Brison A."/>
            <person name="Carone J.V."/>
            <person name="Caskin T.P."/>
            <person name="Diamond M."/>
            <person name="Durham M.E."/>
            <person name="Foxe J.M."/>
            <person name="Go M."/>
            <person name="Henderson B.A."/>
            <person name="Jones I.B."/>
            <person name="McGettigan J.A."/>
            <person name="Micheletti S.J."/>
            <person name="Nasrallah M.E."/>
            <person name="Ortiz D."/>
            <person name="Piller C.R."/>
            <person name="Privatt S.R."/>
            <person name="Schneider S.L."/>
            <person name="Sharp S."/>
            <person name="Smith T.C."/>
            <person name="Stanton J.D."/>
            <person name="Ullery H.E."/>
            <person name="Wilson R.J."/>
            <person name="Serrano M.G."/>
            <person name="Buck G."/>
            <person name="Lee V."/>
            <person name="Wang Y."/>
            <person name="Carvalho R."/>
            <person name="Voegtly L."/>
            <person name="Shi R."/>
            <person name="Duckworth R."/>
            <person name="Johnson A."/>
            <person name="Loviza R."/>
            <person name="Walstead R."/>
            <person name="Shah Z."/>
            <person name="Kiflezghi M."/>
            <person name="Wade K."/>
            <person name="Ball S.L."/>
            <person name="Bradley K.W."/>
            <person name="Asai D.J."/>
            <person name="Bowman C.A."/>
            <person name="Russell D.A."/>
            <person name="Pope W.H."/>
            <person name="Jacobs-Sera D."/>
            <person name="Hendrix R.W."/>
            <person name="Hatfull G.F."/>
        </authorList>
    </citation>
    <scope>NUCLEOTIDE SEQUENCE [LARGE SCALE GENOMIC DNA]</scope>
    <source>
        <strain evidence="2 3">DSM 27710</strain>
    </source>
</reference>
<sequence length="564" mass="58152">MKNLPIPGAIAPASPPSRRAGGTRNGHRAEDEPAFGTALALALGGGVQPAAGVVEKSGGSAVFSHEAVRRETGVAEKAGGSAGAHVVVRREAGVGAPRAASEERNVASNHREGTAGLIPGRPTRGQETHASGEGIRAEHANHLAKGESAPAMRALPRAERAGASSSVRLTESEAKSEPRGLEVAKASHANPEGGTLPGADRAADELTGTRPGTHSGAHTGTRPPMHSGALAGSHSDGQAEARVEPKVEAHIGESASHLALEPPGFMTKPDADVSENVGESLGSKVDLATGNRTDVTEVATPQARSGFDAIRPEATLRPTLDSSADHDPQHRSEQALERVSGAPRVDVQSTARSAQEVAARLEAEPASSWSPAEPAELHSGRGPRALEQVRDEAKHATRPSHDLPVTPHLREPAAATAVPEPKAAERAATTPSIDDPSLLLPTEGLGLSLDPGGARIFVRDSRGGDLAVDLRIQDGTLEVRANGAVAPAMAANEAELRVALAGAGLRLGLLAVNAAAEGRVHAAPVPERRRTRADEKDPRDVKRIGERREPSSLPDLPTSVHVKA</sequence>
<dbReference type="STRING" id="1391653.AKJ08_3410"/>